<dbReference type="InterPro" id="IPR011057">
    <property type="entry name" value="Mss4-like_sf"/>
</dbReference>
<evidence type="ECO:0000256" key="2">
    <source>
        <dbReference type="ARBA" id="ARBA00022723"/>
    </source>
</evidence>
<name>B1X174_CROS5</name>
<keyword evidence="7" id="KW-1185">Reference proteome</keyword>
<evidence type="ECO:0000313" key="6">
    <source>
        <dbReference type="EMBL" id="ACB49715.1"/>
    </source>
</evidence>
<dbReference type="InterPro" id="IPR006913">
    <property type="entry name" value="CENP-V/GFA"/>
</dbReference>
<accession>B1X174</accession>
<proteinExistence type="inferred from homology"/>
<dbReference type="PANTHER" id="PTHR33337">
    <property type="entry name" value="GFA DOMAIN-CONTAINING PROTEIN"/>
    <property type="match status" value="1"/>
</dbReference>
<dbReference type="HOGENOM" id="CLU_055491_4_1_3"/>
<dbReference type="AlphaFoldDB" id="B1X174"/>
<dbReference type="PROSITE" id="PS51891">
    <property type="entry name" value="CENP_V_GFA"/>
    <property type="match status" value="1"/>
</dbReference>
<dbReference type="SUPFAM" id="SSF51316">
    <property type="entry name" value="Mss4-like"/>
    <property type="match status" value="1"/>
</dbReference>
<dbReference type="OrthoDB" id="4188830at2"/>
<evidence type="ECO:0000313" key="7">
    <source>
        <dbReference type="Proteomes" id="UP000001203"/>
    </source>
</evidence>
<dbReference type="EMBL" id="CP000806">
    <property type="protein sequence ID" value="ACB49715.1"/>
    <property type="molecule type" value="Genomic_DNA"/>
</dbReference>
<evidence type="ECO:0000259" key="5">
    <source>
        <dbReference type="PROSITE" id="PS51891"/>
    </source>
</evidence>
<protein>
    <recommendedName>
        <fullName evidence="5">CENP-V/GFA domain-containing protein</fullName>
    </recommendedName>
</protein>
<dbReference type="Gene3D" id="3.90.1590.10">
    <property type="entry name" value="glutathione-dependent formaldehyde- activating enzyme (gfa)"/>
    <property type="match status" value="1"/>
</dbReference>
<dbReference type="RefSeq" id="WP_009546452.1">
    <property type="nucleotide sequence ID" value="NC_010546.1"/>
</dbReference>
<organism evidence="6 7">
    <name type="scientific">Crocosphaera subtropica (strain ATCC 51142 / BH68)</name>
    <name type="common">Cyanothece sp. (strain ATCC 51142)</name>
    <dbReference type="NCBI Taxonomy" id="43989"/>
    <lineage>
        <taxon>Bacteria</taxon>
        <taxon>Bacillati</taxon>
        <taxon>Cyanobacteriota</taxon>
        <taxon>Cyanophyceae</taxon>
        <taxon>Oscillatoriophycideae</taxon>
        <taxon>Chroococcales</taxon>
        <taxon>Aphanothecaceae</taxon>
        <taxon>Crocosphaera</taxon>
        <taxon>Crocosphaera subtropica</taxon>
    </lineage>
</organism>
<dbReference type="STRING" id="43989.cce_0364"/>
<dbReference type="KEGG" id="cyt:cce_0364"/>
<feature type="domain" description="CENP-V/GFA" evidence="5">
    <location>
        <begin position="7"/>
        <end position="120"/>
    </location>
</feature>
<dbReference type="Pfam" id="PF04828">
    <property type="entry name" value="GFA"/>
    <property type="match status" value="1"/>
</dbReference>
<reference evidence="6 7" key="1">
    <citation type="journal article" date="2008" name="Proc. Natl. Acad. Sci. U.S.A.">
        <title>The genome of Cyanothece 51142, a unicellular diazotrophic cyanobacterium important in the marine nitrogen cycle.</title>
        <authorList>
            <person name="Welsh E.A."/>
            <person name="Liberton M."/>
            <person name="Stoeckel J."/>
            <person name="Loh T."/>
            <person name="Elvitigala T."/>
            <person name="Wang C."/>
            <person name="Wollam A."/>
            <person name="Fulton R.S."/>
            <person name="Clifton S.W."/>
            <person name="Jacobs J.M."/>
            <person name="Aurora R."/>
            <person name="Ghosh B.K."/>
            <person name="Sherman L.A."/>
            <person name="Smith R.D."/>
            <person name="Wilson R.K."/>
            <person name="Pakrasi H.B."/>
        </authorList>
    </citation>
    <scope>NUCLEOTIDE SEQUENCE [LARGE SCALE GENOMIC DNA]</scope>
    <source>
        <strain evidence="7">ATCC 51142 / BH68</strain>
    </source>
</reference>
<evidence type="ECO:0000256" key="3">
    <source>
        <dbReference type="ARBA" id="ARBA00022833"/>
    </source>
</evidence>
<keyword evidence="2" id="KW-0479">Metal-binding</keyword>
<keyword evidence="4" id="KW-0456">Lyase</keyword>
<dbReference type="GO" id="GO:0046872">
    <property type="term" value="F:metal ion binding"/>
    <property type="evidence" value="ECO:0007669"/>
    <property type="project" value="UniProtKB-KW"/>
</dbReference>
<comment type="similarity">
    <text evidence="1">Belongs to the Gfa family.</text>
</comment>
<evidence type="ECO:0000256" key="1">
    <source>
        <dbReference type="ARBA" id="ARBA00005495"/>
    </source>
</evidence>
<dbReference type="GO" id="GO:0016846">
    <property type="term" value="F:carbon-sulfur lyase activity"/>
    <property type="evidence" value="ECO:0007669"/>
    <property type="project" value="InterPro"/>
</dbReference>
<sequence>MSELSMIKGSCLCGAVNISTSSINHHLAACHCNMCRKWGGAALLGVECNDGISFEGEENIQVYQSSQWAERGFCQKCGSNLFYRLKENNHYYVPVGIFDNADNLVFDLEVFIEEKPNYYSFANETKKMTGEELFSMFSSSSEKE</sequence>
<dbReference type="eggNOG" id="COG3791">
    <property type="taxonomic scope" value="Bacteria"/>
</dbReference>
<evidence type="ECO:0000256" key="4">
    <source>
        <dbReference type="ARBA" id="ARBA00023239"/>
    </source>
</evidence>
<dbReference type="Proteomes" id="UP000001203">
    <property type="component" value="Chromosome circular"/>
</dbReference>
<dbReference type="PANTHER" id="PTHR33337:SF40">
    <property type="entry name" value="CENP-V_GFA DOMAIN-CONTAINING PROTEIN-RELATED"/>
    <property type="match status" value="1"/>
</dbReference>
<keyword evidence="3" id="KW-0862">Zinc</keyword>
<gene>
    <name evidence="6" type="ordered locus">cce_0364</name>
</gene>